<gene>
    <name evidence="1" type="ORF">HHL20_10250</name>
</gene>
<accession>A0A7Y0A6Q8</accession>
<dbReference type="EMBL" id="JABBGF010000001">
    <property type="protein sequence ID" value="NML57723.1"/>
    <property type="molecule type" value="Genomic_DNA"/>
</dbReference>
<evidence type="ECO:0000313" key="1">
    <source>
        <dbReference type="EMBL" id="NML57723.1"/>
    </source>
</evidence>
<reference evidence="1 2" key="1">
    <citation type="submission" date="2020-04" db="EMBL/GenBank/DDBJ databases">
        <title>Chryseobacterium sp. RJ-7-14 sp. nov., isolated from Jeju soil.</title>
        <authorList>
            <person name="Dahal R.H."/>
            <person name="Chaudhary D.K."/>
        </authorList>
    </citation>
    <scope>NUCLEOTIDE SEQUENCE [LARGE SCALE GENOMIC DNA]</scope>
    <source>
        <strain evidence="1 2">RJ-7-14</strain>
    </source>
</reference>
<dbReference type="AlphaFoldDB" id="A0A7Y0A6Q8"/>
<evidence type="ECO:0000313" key="2">
    <source>
        <dbReference type="Proteomes" id="UP000552615"/>
    </source>
</evidence>
<keyword evidence="2" id="KW-1185">Reference proteome</keyword>
<dbReference type="RefSeq" id="WP_169231030.1">
    <property type="nucleotide sequence ID" value="NZ_JABBGF010000001.1"/>
</dbReference>
<proteinExistence type="predicted"/>
<protein>
    <submittedName>
        <fullName evidence="1">Uncharacterized protein</fullName>
    </submittedName>
</protein>
<name>A0A7Y0A6Q8_9FLAO</name>
<comment type="caution">
    <text evidence="1">The sequence shown here is derived from an EMBL/GenBank/DDBJ whole genome shotgun (WGS) entry which is preliminary data.</text>
</comment>
<dbReference type="Proteomes" id="UP000552615">
    <property type="component" value="Unassembled WGS sequence"/>
</dbReference>
<organism evidence="1 2">
    <name type="scientific">Chryseobacterium cheonjiense</name>
    <dbReference type="NCBI Taxonomy" id="2728845"/>
    <lineage>
        <taxon>Bacteria</taxon>
        <taxon>Pseudomonadati</taxon>
        <taxon>Bacteroidota</taxon>
        <taxon>Flavobacteriia</taxon>
        <taxon>Flavobacteriales</taxon>
        <taxon>Weeksellaceae</taxon>
        <taxon>Chryseobacterium group</taxon>
        <taxon>Chryseobacterium</taxon>
    </lineage>
</organism>
<sequence>MNTKEIDLDISYKIINNNFILYFNITNYSSEEQEFYFVNDTGALARNGINILNTKYEKLIPYERAFISPVHSNLKTNPDKLLPNETKKYELSASILKENNNLILFFKGISFKIPKDEKFYITFGILGTTSNMLEIVI</sequence>